<keyword evidence="7 8" id="KW-0407">Ion channel</keyword>
<evidence type="ECO:0000256" key="6">
    <source>
        <dbReference type="ARBA" id="ARBA00023136"/>
    </source>
</evidence>
<keyword evidence="12" id="KW-1185">Reference proteome</keyword>
<keyword evidence="3 8" id="KW-0812">Transmembrane</keyword>
<feature type="transmembrane region" description="Helical" evidence="9">
    <location>
        <begin position="404"/>
        <end position="424"/>
    </location>
</feature>
<dbReference type="InterPro" id="IPR003280">
    <property type="entry name" value="2pore_dom_K_chnl"/>
</dbReference>
<comment type="subcellular location">
    <subcellularLocation>
        <location evidence="1">Membrane</location>
        <topology evidence="1">Multi-pass membrane protein</topology>
    </subcellularLocation>
</comment>
<feature type="transmembrane region" description="Helical" evidence="9">
    <location>
        <begin position="29"/>
        <end position="50"/>
    </location>
</feature>
<evidence type="ECO:0000256" key="8">
    <source>
        <dbReference type="RuleBase" id="RU003857"/>
    </source>
</evidence>
<dbReference type="SUPFAM" id="SSF81324">
    <property type="entry name" value="Voltage-gated potassium channels"/>
    <property type="match status" value="2"/>
</dbReference>
<dbReference type="EMBL" id="JAUEDM010000004">
    <property type="protein sequence ID" value="KAK3319253.1"/>
    <property type="molecule type" value="Genomic_DNA"/>
</dbReference>
<feature type="domain" description="Potassium channel" evidence="10">
    <location>
        <begin position="386"/>
        <end position="459"/>
    </location>
</feature>
<evidence type="ECO:0000313" key="12">
    <source>
        <dbReference type="Proteomes" id="UP001283341"/>
    </source>
</evidence>
<feature type="transmembrane region" description="Helical" evidence="9">
    <location>
        <begin position="125"/>
        <end position="150"/>
    </location>
</feature>
<dbReference type="PANTHER" id="PTHR11003:SF342">
    <property type="entry name" value="OUTWARD-RECTIFIER POTASSIUM CHANNEL TOK1"/>
    <property type="match status" value="1"/>
</dbReference>
<feature type="transmembrane region" description="Helical" evidence="9">
    <location>
        <begin position="374"/>
        <end position="398"/>
    </location>
</feature>
<reference evidence="11" key="1">
    <citation type="journal article" date="2023" name="Mol. Phylogenet. Evol.">
        <title>Genome-scale phylogeny and comparative genomics of the fungal order Sordariales.</title>
        <authorList>
            <person name="Hensen N."/>
            <person name="Bonometti L."/>
            <person name="Westerberg I."/>
            <person name="Brannstrom I.O."/>
            <person name="Guillou S."/>
            <person name="Cros-Aarteil S."/>
            <person name="Calhoun S."/>
            <person name="Haridas S."/>
            <person name="Kuo A."/>
            <person name="Mondo S."/>
            <person name="Pangilinan J."/>
            <person name="Riley R."/>
            <person name="LaButti K."/>
            <person name="Andreopoulos B."/>
            <person name="Lipzen A."/>
            <person name="Chen C."/>
            <person name="Yan M."/>
            <person name="Daum C."/>
            <person name="Ng V."/>
            <person name="Clum A."/>
            <person name="Steindorff A."/>
            <person name="Ohm R.A."/>
            <person name="Martin F."/>
            <person name="Silar P."/>
            <person name="Natvig D.O."/>
            <person name="Lalanne C."/>
            <person name="Gautier V."/>
            <person name="Ament-Velasquez S.L."/>
            <person name="Kruys A."/>
            <person name="Hutchinson M.I."/>
            <person name="Powell A.J."/>
            <person name="Barry K."/>
            <person name="Miller A.N."/>
            <person name="Grigoriev I.V."/>
            <person name="Debuchy R."/>
            <person name="Gladieux P."/>
            <person name="Hiltunen Thoren M."/>
            <person name="Johannesson H."/>
        </authorList>
    </citation>
    <scope>NUCLEOTIDE SEQUENCE</scope>
    <source>
        <strain evidence="11">CBS 118394</strain>
    </source>
</reference>
<proteinExistence type="inferred from homology"/>
<feature type="transmembrane region" description="Helical" evidence="9">
    <location>
        <begin position="171"/>
        <end position="188"/>
    </location>
</feature>
<feature type="domain" description="Potassium channel" evidence="10">
    <location>
        <begin position="173"/>
        <end position="245"/>
    </location>
</feature>
<dbReference type="GO" id="GO:0005886">
    <property type="term" value="C:plasma membrane"/>
    <property type="evidence" value="ECO:0007669"/>
    <property type="project" value="TreeGrafter"/>
</dbReference>
<dbReference type="InterPro" id="IPR013099">
    <property type="entry name" value="K_chnl_dom"/>
</dbReference>
<sequence>MDPHACTTRNIAGGRIKLRGRSDNLPQQWWFASTAIPLLVATLGPLSHVLSLASLISTWRVTLPDNGAGADNLGVGIPDPKWELILNGLSLICGFTGNFFLLLHFRTMRVYEAPIAPAQVWSQGYWHAILASLVYFAGSMGLFINMIGYFRGHYPQQFDLDDDQRTLIQQSMMFFFWLAGCSAVFSALEGLSYPDALYYADVSILTIGFGDIAPKTESGRGFLFVFQLVGIIFLGLVISSISRFAANISADKIIKQHQKHARESTVGRTVTSEMELRERLGLPPPRLTSNAAPANANDERLKEATSVGAANGQRRGSLAPYGRIEIVGRTVTFHENKEKRKQRNRQKLLLLQEEKDRFDAMRQIQDETRRWKQYWALAMAFLAFGILWCFGAFIFMLTEARISHLGYFDALYFCFVALLTIGYGDVVPKSNIGKPFFIVWSLIAVPIVTFLITELSKTVVAAVSRGTGKLADWTMLLDQLPALRNSLTRLSKKRQKHKRIAHGFQVQNPDEPVINTDIAIPDPNNTNTSQDEAEETHHDLARQLATAIKSVAHDLRSSTPKQYTYQEWHHFTKLIRFSHLTPEGNSSGGGIEWDWIGEDSPLLADITEAEWVLDRLCESLHRYLCAARGGAAAVVNHRGEQEDEQITGVI</sequence>
<dbReference type="Pfam" id="PF07885">
    <property type="entry name" value="Ion_trans_2"/>
    <property type="match status" value="2"/>
</dbReference>
<feature type="transmembrane region" description="Helical" evidence="9">
    <location>
        <begin position="436"/>
        <end position="453"/>
    </location>
</feature>
<dbReference type="GO" id="GO:0022841">
    <property type="term" value="F:potassium ion leak channel activity"/>
    <property type="evidence" value="ECO:0007669"/>
    <property type="project" value="TreeGrafter"/>
</dbReference>
<reference evidence="11" key="2">
    <citation type="submission" date="2023-06" db="EMBL/GenBank/DDBJ databases">
        <authorList>
            <consortium name="Lawrence Berkeley National Laboratory"/>
            <person name="Haridas S."/>
            <person name="Hensen N."/>
            <person name="Bonometti L."/>
            <person name="Westerberg I."/>
            <person name="Brannstrom I.O."/>
            <person name="Guillou S."/>
            <person name="Cros-Aarteil S."/>
            <person name="Calhoun S."/>
            <person name="Kuo A."/>
            <person name="Mondo S."/>
            <person name="Pangilinan J."/>
            <person name="Riley R."/>
            <person name="Labutti K."/>
            <person name="Andreopoulos B."/>
            <person name="Lipzen A."/>
            <person name="Chen C."/>
            <person name="Yanf M."/>
            <person name="Daum C."/>
            <person name="Ng V."/>
            <person name="Clum A."/>
            <person name="Steindorff A."/>
            <person name="Ohm R."/>
            <person name="Martin F."/>
            <person name="Silar P."/>
            <person name="Natvig D."/>
            <person name="Lalanne C."/>
            <person name="Gautier V."/>
            <person name="Ament-Velasquez S.L."/>
            <person name="Kruys A."/>
            <person name="Hutchinson M.I."/>
            <person name="Powell A.J."/>
            <person name="Barry K."/>
            <person name="Miller A.N."/>
            <person name="Grigoriev I.V."/>
            <person name="Debuchy R."/>
            <person name="Gladieux P."/>
            <person name="Thoren M.H."/>
            <person name="Johannesson H."/>
        </authorList>
    </citation>
    <scope>NUCLEOTIDE SEQUENCE</scope>
    <source>
        <strain evidence="11">CBS 118394</strain>
    </source>
</reference>
<dbReference type="AlphaFoldDB" id="A0AAE0I652"/>
<dbReference type="GO" id="GO:0015271">
    <property type="term" value="F:outward rectifier potassium channel activity"/>
    <property type="evidence" value="ECO:0007669"/>
    <property type="project" value="TreeGrafter"/>
</dbReference>
<evidence type="ECO:0000256" key="7">
    <source>
        <dbReference type="ARBA" id="ARBA00023303"/>
    </source>
</evidence>
<comment type="similarity">
    <text evidence="8">Belongs to the two pore domain potassium channel (TC 1.A.1.8) family.</text>
</comment>
<evidence type="ECO:0000256" key="5">
    <source>
        <dbReference type="ARBA" id="ARBA00023065"/>
    </source>
</evidence>
<feature type="transmembrane region" description="Helical" evidence="9">
    <location>
        <begin position="84"/>
        <end position="105"/>
    </location>
</feature>
<protein>
    <recommendedName>
        <fullName evidence="10">Potassium channel domain-containing protein</fullName>
    </recommendedName>
</protein>
<organism evidence="11 12">
    <name type="scientific">Apodospora peruviana</name>
    <dbReference type="NCBI Taxonomy" id="516989"/>
    <lineage>
        <taxon>Eukaryota</taxon>
        <taxon>Fungi</taxon>
        <taxon>Dikarya</taxon>
        <taxon>Ascomycota</taxon>
        <taxon>Pezizomycotina</taxon>
        <taxon>Sordariomycetes</taxon>
        <taxon>Sordariomycetidae</taxon>
        <taxon>Sordariales</taxon>
        <taxon>Lasiosphaeriaceae</taxon>
        <taxon>Apodospora</taxon>
    </lineage>
</organism>
<evidence type="ECO:0000256" key="2">
    <source>
        <dbReference type="ARBA" id="ARBA00022448"/>
    </source>
</evidence>
<evidence type="ECO:0000256" key="4">
    <source>
        <dbReference type="ARBA" id="ARBA00022989"/>
    </source>
</evidence>
<name>A0AAE0I652_9PEZI</name>
<dbReference type="PRINTS" id="PR01333">
    <property type="entry name" value="2POREKCHANEL"/>
</dbReference>
<accession>A0AAE0I652</accession>
<keyword evidence="5 8" id="KW-0406">Ion transport</keyword>
<evidence type="ECO:0000259" key="10">
    <source>
        <dbReference type="Pfam" id="PF07885"/>
    </source>
</evidence>
<evidence type="ECO:0000256" key="1">
    <source>
        <dbReference type="ARBA" id="ARBA00004141"/>
    </source>
</evidence>
<evidence type="ECO:0000313" key="11">
    <source>
        <dbReference type="EMBL" id="KAK3319253.1"/>
    </source>
</evidence>
<comment type="caution">
    <text evidence="11">The sequence shown here is derived from an EMBL/GenBank/DDBJ whole genome shotgun (WGS) entry which is preliminary data.</text>
</comment>
<keyword evidence="2 8" id="KW-0813">Transport</keyword>
<dbReference type="PANTHER" id="PTHR11003">
    <property type="entry name" value="POTASSIUM CHANNEL, SUBFAMILY K"/>
    <property type="match status" value="1"/>
</dbReference>
<dbReference type="Proteomes" id="UP001283341">
    <property type="component" value="Unassembled WGS sequence"/>
</dbReference>
<gene>
    <name evidence="11" type="ORF">B0H66DRAFT_623855</name>
</gene>
<evidence type="ECO:0000256" key="3">
    <source>
        <dbReference type="ARBA" id="ARBA00022692"/>
    </source>
</evidence>
<keyword evidence="6 9" id="KW-0472">Membrane</keyword>
<evidence type="ECO:0000256" key="9">
    <source>
        <dbReference type="SAM" id="Phobius"/>
    </source>
</evidence>
<dbReference type="FunFam" id="1.10.287.70:FF:000198">
    <property type="entry name" value="TOK2 potassium channel"/>
    <property type="match status" value="1"/>
</dbReference>
<dbReference type="GO" id="GO:0030322">
    <property type="term" value="P:stabilization of membrane potential"/>
    <property type="evidence" value="ECO:0007669"/>
    <property type="project" value="TreeGrafter"/>
</dbReference>
<dbReference type="Gene3D" id="1.10.287.70">
    <property type="match status" value="2"/>
</dbReference>
<keyword evidence="4 9" id="KW-1133">Transmembrane helix</keyword>
<feature type="transmembrane region" description="Helical" evidence="9">
    <location>
        <begin position="224"/>
        <end position="246"/>
    </location>
</feature>